<proteinExistence type="predicted"/>
<sequence length="384" mass="43815">MRPYQEKKFSTESIPSDQLNYSLLSNLNANGANITQNTSPISSDTTKDMTVPINPVAISSSQFLADVSILQDQIITEALAAAITQTIMPNISINLQGYPAFDQNTNYEEEYHRAFVMNEIMIKKLAQYCEEINIISERAKRLQEIFEQKLMKVNHSFSAHDLSRPLEPLSQQNLSAFNKPYSQEALSFSNNNFNPKKFQVKNHLGNDENHTLQKKFLTESLTNNNINKIGIQRKVNEDCEDLVSFSELNANSENYTQNEKNRPKKLRRCAADIEKSYECPYEECKKAYGSEVSLNLHIKIKHNGGNKTEREKLAKQMFLAKINGKEVPQASLNLPPGFLEQYKDGLKKVKRCREGPYSSNNLRVSQQNILIHQNSKSDTQIKIE</sequence>
<dbReference type="AlphaFoldDB" id="Q22BF1"/>
<dbReference type="GO" id="GO:0008270">
    <property type="term" value="F:zinc ion binding"/>
    <property type="evidence" value="ECO:0007669"/>
    <property type="project" value="UniProtKB-KW"/>
</dbReference>
<dbReference type="GeneID" id="7841169"/>
<feature type="domain" description="C2H2-type" evidence="2">
    <location>
        <begin position="277"/>
        <end position="307"/>
    </location>
</feature>
<dbReference type="InterPro" id="IPR013087">
    <property type="entry name" value="Znf_C2H2_type"/>
</dbReference>
<gene>
    <name evidence="3" type="ORF">TTHERM_01106060</name>
</gene>
<keyword evidence="4" id="KW-1185">Reference proteome</keyword>
<evidence type="ECO:0000313" key="3">
    <source>
        <dbReference type="EMBL" id="EAR82604.2"/>
    </source>
</evidence>
<organism evidence="3 4">
    <name type="scientific">Tetrahymena thermophila (strain SB210)</name>
    <dbReference type="NCBI Taxonomy" id="312017"/>
    <lineage>
        <taxon>Eukaryota</taxon>
        <taxon>Sar</taxon>
        <taxon>Alveolata</taxon>
        <taxon>Ciliophora</taxon>
        <taxon>Intramacronucleata</taxon>
        <taxon>Oligohymenophorea</taxon>
        <taxon>Hymenostomatida</taxon>
        <taxon>Tetrahymenina</taxon>
        <taxon>Tetrahymenidae</taxon>
        <taxon>Tetrahymena</taxon>
    </lineage>
</organism>
<dbReference type="OrthoDB" id="21530at2759"/>
<dbReference type="HOGENOM" id="CLU_651332_0_0_1"/>
<evidence type="ECO:0000313" key="4">
    <source>
        <dbReference type="Proteomes" id="UP000009168"/>
    </source>
</evidence>
<dbReference type="KEGG" id="tet:TTHERM_01106060"/>
<accession>Q22BF1</accession>
<dbReference type="Proteomes" id="UP000009168">
    <property type="component" value="Unassembled WGS sequence"/>
</dbReference>
<keyword evidence="1" id="KW-0479">Metal-binding</keyword>
<reference evidence="4" key="1">
    <citation type="journal article" date="2006" name="PLoS Biol.">
        <title>Macronuclear genome sequence of the ciliate Tetrahymena thermophila, a model eukaryote.</title>
        <authorList>
            <person name="Eisen J.A."/>
            <person name="Coyne R.S."/>
            <person name="Wu M."/>
            <person name="Wu D."/>
            <person name="Thiagarajan M."/>
            <person name="Wortman J.R."/>
            <person name="Badger J.H."/>
            <person name="Ren Q."/>
            <person name="Amedeo P."/>
            <person name="Jones K.M."/>
            <person name="Tallon L.J."/>
            <person name="Delcher A.L."/>
            <person name="Salzberg S.L."/>
            <person name="Silva J.C."/>
            <person name="Haas B.J."/>
            <person name="Majoros W.H."/>
            <person name="Farzad M."/>
            <person name="Carlton J.M."/>
            <person name="Smith R.K. Jr."/>
            <person name="Garg J."/>
            <person name="Pearlman R.E."/>
            <person name="Karrer K.M."/>
            <person name="Sun L."/>
            <person name="Manning G."/>
            <person name="Elde N.C."/>
            <person name="Turkewitz A.P."/>
            <person name="Asai D.J."/>
            <person name="Wilkes D.E."/>
            <person name="Wang Y."/>
            <person name="Cai H."/>
            <person name="Collins K."/>
            <person name="Stewart B.A."/>
            <person name="Lee S.R."/>
            <person name="Wilamowska K."/>
            <person name="Weinberg Z."/>
            <person name="Ruzzo W.L."/>
            <person name="Wloga D."/>
            <person name="Gaertig J."/>
            <person name="Frankel J."/>
            <person name="Tsao C.-C."/>
            <person name="Gorovsky M.A."/>
            <person name="Keeling P.J."/>
            <person name="Waller R.F."/>
            <person name="Patron N.J."/>
            <person name="Cherry J.M."/>
            <person name="Stover N.A."/>
            <person name="Krieger C.J."/>
            <person name="del Toro C."/>
            <person name="Ryder H.F."/>
            <person name="Williamson S.C."/>
            <person name="Barbeau R.A."/>
            <person name="Hamilton E.P."/>
            <person name="Orias E."/>
        </authorList>
    </citation>
    <scope>NUCLEOTIDE SEQUENCE [LARGE SCALE GENOMIC DNA]</scope>
    <source>
        <strain evidence="4">SB210</strain>
    </source>
</reference>
<evidence type="ECO:0000256" key="1">
    <source>
        <dbReference type="PROSITE-ProRule" id="PRU00042"/>
    </source>
</evidence>
<dbReference type="RefSeq" id="XP_001030267.2">
    <property type="nucleotide sequence ID" value="XM_001030267.2"/>
</dbReference>
<evidence type="ECO:0000259" key="2">
    <source>
        <dbReference type="PROSITE" id="PS50157"/>
    </source>
</evidence>
<protein>
    <submittedName>
        <fullName evidence="3">Zinc finger, C2H2 type family protein</fullName>
    </submittedName>
</protein>
<dbReference type="Gene3D" id="3.30.160.60">
    <property type="entry name" value="Classic Zinc Finger"/>
    <property type="match status" value="1"/>
</dbReference>
<keyword evidence="1" id="KW-0862">Zinc</keyword>
<dbReference type="InParanoid" id="Q22BF1"/>
<keyword evidence="1" id="KW-0863">Zinc-finger</keyword>
<dbReference type="EMBL" id="GG662519">
    <property type="protein sequence ID" value="EAR82604.2"/>
    <property type="molecule type" value="Genomic_DNA"/>
</dbReference>
<dbReference type="PROSITE" id="PS50157">
    <property type="entry name" value="ZINC_FINGER_C2H2_2"/>
    <property type="match status" value="1"/>
</dbReference>
<dbReference type="PROSITE" id="PS00028">
    <property type="entry name" value="ZINC_FINGER_C2H2_1"/>
    <property type="match status" value="1"/>
</dbReference>
<name>Q22BF1_TETTS</name>